<keyword evidence="6" id="KW-0508">mRNA splicing</keyword>
<dbReference type="GO" id="GO:0005634">
    <property type="term" value="C:nucleus"/>
    <property type="evidence" value="ECO:0007669"/>
    <property type="project" value="UniProtKB-SubCell"/>
</dbReference>
<evidence type="ECO:0000313" key="13">
    <source>
        <dbReference type="Proteomes" id="UP000001072"/>
    </source>
</evidence>
<evidence type="ECO:0000256" key="2">
    <source>
        <dbReference type="ARBA" id="ARBA00004496"/>
    </source>
</evidence>
<dbReference type="STRING" id="747676.F4S049"/>
<protein>
    <submittedName>
        <fullName evidence="12">Uncharacterized protein</fullName>
    </submittedName>
</protein>
<evidence type="ECO:0000256" key="1">
    <source>
        <dbReference type="ARBA" id="ARBA00004123"/>
    </source>
</evidence>
<evidence type="ECO:0000313" key="12">
    <source>
        <dbReference type="EMBL" id="EGG02000.1"/>
    </source>
</evidence>
<evidence type="ECO:0000256" key="7">
    <source>
        <dbReference type="ARBA" id="ARBA00023242"/>
    </source>
</evidence>
<dbReference type="GO" id="GO:0005737">
    <property type="term" value="C:cytoplasm"/>
    <property type="evidence" value="ECO:0007669"/>
    <property type="project" value="UniProtKB-SubCell"/>
</dbReference>
<dbReference type="PANTHER" id="PTHR12786">
    <property type="entry name" value="SPLICING FACTOR SF3A-RELATED"/>
    <property type="match status" value="1"/>
</dbReference>
<dbReference type="Proteomes" id="UP000001072">
    <property type="component" value="Unassembled WGS sequence"/>
</dbReference>
<keyword evidence="5" id="KW-0507">mRNA processing</keyword>
<dbReference type="KEGG" id="mlr:MELLADRAFT_72876"/>
<dbReference type="InterPro" id="IPR024974">
    <property type="entry name" value="Sde2_N"/>
</dbReference>
<keyword evidence="7" id="KW-0539">Nucleus</keyword>
<proteinExistence type="inferred from homology"/>
<dbReference type="PANTHER" id="PTHR12786:SF1">
    <property type="entry name" value="SPLICING REGULATOR SDE2"/>
    <property type="match status" value="1"/>
</dbReference>
<feature type="domain" description="Sde2 ubiquitin" evidence="10">
    <location>
        <begin position="5"/>
        <end position="82"/>
    </location>
</feature>
<dbReference type="RefSeq" id="XP_007414834.1">
    <property type="nucleotide sequence ID" value="XM_007414772.1"/>
</dbReference>
<dbReference type="FunCoup" id="F4S049">
    <property type="interactions" value="144"/>
</dbReference>
<feature type="domain" description="SDE2-like" evidence="11">
    <location>
        <begin position="84"/>
        <end position="198"/>
    </location>
</feature>
<dbReference type="EMBL" id="GL883134">
    <property type="protein sequence ID" value="EGG02000.1"/>
    <property type="molecule type" value="Genomic_DNA"/>
</dbReference>
<evidence type="ECO:0000256" key="3">
    <source>
        <dbReference type="ARBA" id="ARBA00008726"/>
    </source>
</evidence>
<keyword evidence="8" id="KW-0131">Cell cycle</keyword>
<keyword evidence="4" id="KW-0963">Cytoplasm</keyword>
<dbReference type="Pfam" id="PF13019">
    <property type="entry name" value="Sde2_N_Ubi_yeast"/>
    <property type="match status" value="1"/>
</dbReference>
<evidence type="ECO:0000259" key="11">
    <source>
        <dbReference type="Pfam" id="PF22782"/>
    </source>
</evidence>
<evidence type="ECO:0000259" key="10">
    <source>
        <dbReference type="Pfam" id="PF13019"/>
    </source>
</evidence>
<reference evidence="13" key="1">
    <citation type="journal article" date="2011" name="Proc. Natl. Acad. Sci. U.S.A.">
        <title>Obligate biotrophy features unraveled by the genomic analysis of rust fungi.</title>
        <authorList>
            <person name="Duplessis S."/>
            <person name="Cuomo C.A."/>
            <person name="Lin Y.-C."/>
            <person name="Aerts A."/>
            <person name="Tisserant E."/>
            <person name="Veneault-Fourrey C."/>
            <person name="Joly D.L."/>
            <person name="Hacquard S."/>
            <person name="Amselem J."/>
            <person name="Cantarel B.L."/>
            <person name="Chiu R."/>
            <person name="Coutinho P.M."/>
            <person name="Feau N."/>
            <person name="Field M."/>
            <person name="Frey P."/>
            <person name="Gelhaye E."/>
            <person name="Goldberg J."/>
            <person name="Grabherr M.G."/>
            <person name="Kodira C.D."/>
            <person name="Kohler A."/>
            <person name="Kuees U."/>
            <person name="Lindquist E.A."/>
            <person name="Lucas S.M."/>
            <person name="Mago R."/>
            <person name="Mauceli E."/>
            <person name="Morin E."/>
            <person name="Murat C."/>
            <person name="Pangilinan J.L."/>
            <person name="Park R."/>
            <person name="Pearson M."/>
            <person name="Quesneville H."/>
            <person name="Rouhier N."/>
            <person name="Sakthikumar S."/>
            <person name="Salamov A.A."/>
            <person name="Schmutz J."/>
            <person name="Selles B."/>
            <person name="Shapiro H."/>
            <person name="Tanguay P."/>
            <person name="Tuskan G.A."/>
            <person name="Henrissat B."/>
            <person name="Van de Peer Y."/>
            <person name="Rouze P."/>
            <person name="Ellis J.G."/>
            <person name="Dodds P.N."/>
            <person name="Schein J.E."/>
            <person name="Zhong S."/>
            <person name="Hamelin R.C."/>
            <person name="Grigoriev I.V."/>
            <person name="Szabo L.J."/>
            <person name="Martin F."/>
        </authorList>
    </citation>
    <scope>NUCLEOTIDE SEQUENCE [LARGE SCALE GENOMIC DNA]</scope>
    <source>
        <strain evidence="13">98AG31 / pathotype 3-4-7</strain>
    </source>
</reference>
<feature type="region of interest" description="Disordered" evidence="9">
    <location>
        <begin position="211"/>
        <end position="245"/>
    </location>
</feature>
<feature type="region of interest" description="Disordered" evidence="9">
    <location>
        <begin position="277"/>
        <end position="347"/>
    </location>
</feature>
<keyword evidence="13" id="KW-1185">Reference proteome</keyword>
<evidence type="ECO:0000256" key="8">
    <source>
        <dbReference type="ARBA" id="ARBA00023306"/>
    </source>
</evidence>
<feature type="compositionally biased region" description="Polar residues" evidence="9">
    <location>
        <begin position="282"/>
        <end position="293"/>
    </location>
</feature>
<feature type="compositionally biased region" description="Basic residues" evidence="9">
    <location>
        <begin position="332"/>
        <end position="347"/>
    </location>
</feature>
<feature type="compositionally biased region" description="Polar residues" evidence="9">
    <location>
        <begin position="312"/>
        <end position="325"/>
    </location>
</feature>
<dbReference type="InParanoid" id="F4S049"/>
<dbReference type="HOGENOM" id="CLU_060603_1_0_1"/>
<evidence type="ECO:0000256" key="4">
    <source>
        <dbReference type="ARBA" id="ARBA00022490"/>
    </source>
</evidence>
<dbReference type="Pfam" id="PF22782">
    <property type="entry name" value="SDE2"/>
    <property type="match status" value="1"/>
</dbReference>
<comment type="similarity">
    <text evidence="3">Belongs to the SDE2 family.</text>
</comment>
<organism evidence="13">
    <name type="scientific">Melampsora larici-populina (strain 98AG31 / pathotype 3-4-7)</name>
    <name type="common">Poplar leaf rust fungus</name>
    <dbReference type="NCBI Taxonomy" id="747676"/>
    <lineage>
        <taxon>Eukaryota</taxon>
        <taxon>Fungi</taxon>
        <taxon>Dikarya</taxon>
        <taxon>Basidiomycota</taxon>
        <taxon>Pucciniomycotina</taxon>
        <taxon>Pucciniomycetes</taxon>
        <taxon>Pucciniales</taxon>
        <taxon>Melampsoraceae</taxon>
        <taxon>Melampsora</taxon>
    </lineage>
</organism>
<dbReference type="AlphaFoldDB" id="F4S049"/>
<evidence type="ECO:0000256" key="9">
    <source>
        <dbReference type="SAM" id="MobiDB-lite"/>
    </source>
</evidence>
<dbReference type="GO" id="GO:0006397">
    <property type="term" value="P:mRNA processing"/>
    <property type="evidence" value="ECO:0007669"/>
    <property type="project" value="UniProtKB-KW"/>
</dbReference>
<dbReference type="GeneID" id="18932220"/>
<evidence type="ECO:0000256" key="5">
    <source>
        <dbReference type="ARBA" id="ARBA00022664"/>
    </source>
</evidence>
<dbReference type="InterPro" id="IPR051421">
    <property type="entry name" value="RNA_Proc_DNA_Dmg_Regulator"/>
</dbReference>
<sequence length="347" mass="37023">MSPSISILVSTFHPFSTISFSLPQSTSISSLPHILSPILSIDQQSLSTSSGRSINPSTTGQLFDLNLGQDARFIQLRLVPKVLGGKGGFGSQLRAAGGRMSSQKTQNNDSCRDLTGRRLSTIKEAKKLAAAIASEPERLAAQRRENEAKLVALNEEIARLDSLVNGTDEGNVRKRRLNDSKELEQSKEGIEKVKSAVAMAMLKKKKKAKLAIAGSGKDQKKSNELSVVEEDEEVQAGSSKDPVVVSDPISTTEEVASITIVEPSTIVSNAVEEPTVVAPEVSNNSTEQATNIPSEVDITNDVSAIGAATKDPVTTENADVSTSDIKASKPTRAPRKPRHKASRKASK</sequence>
<accession>F4S049</accession>
<dbReference type="InterPro" id="IPR053822">
    <property type="entry name" value="SDE2-like_dom"/>
</dbReference>
<evidence type="ECO:0000256" key="6">
    <source>
        <dbReference type="ARBA" id="ARBA00023187"/>
    </source>
</evidence>
<dbReference type="OrthoDB" id="547031at2759"/>
<gene>
    <name evidence="12" type="ORF">MELLADRAFT_72876</name>
</gene>
<dbReference type="GO" id="GO:0008380">
    <property type="term" value="P:RNA splicing"/>
    <property type="evidence" value="ECO:0007669"/>
    <property type="project" value="UniProtKB-KW"/>
</dbReference>
<dbReference type="eggNOG" id="KOG2827">
    <property type="taxonomic scope" value="Eukaryota"/>
</dbReference>
<name>F4S049_MELLP</name>
<dbReference type="VEuPathDB" id="FungiDB:MELLADRAFT_72876"/>
<comment type="subcellular location">
    <subcellularLocation>
        <location evidence="2">Cytoplasm</location>
    </subcellularLocation>
    <subcellularLocation>
        <location evidence="1">Nucleus</location>
    </subcellularLocation>
</comment>